<feature type="binding site" evidence="9">
    <location>
        <position position="137"/>
    </location>
    <ligand>
        <name>Zn(2+)</name>
        <dbReference type="ChEBI" id="CHEBI:29105"/>
        <note>catalytic</note>
    </ligand>
</feature>
<dbReference type="PIRSF" id="PIRSF026671">
    <property type="entry name" value="AA_dipeptidase"/>
    <property type="match status" value="1"/>
</dbReference>
<dbReference type="PANTHER" id="PTHR43126:SF1">
    <property type="entry name" value="D-ALANYL-D-ALANINE DIPEPTIDASE"/>
    <property type="match status" value="1"/>
</dbReference>
<comment type="cofactor">
    <cofactor evidence="9">
        <name>Zn(2+)</name>
        <dbReference type="ChEBI" id="CHEBI:29105"/>
    </cofactor>
    <text evidence="9">Binds 1 zinc ion per subunit.</text>
</comment>
<name>A0ABQ4TC98_METOR</name>
<keyword evidence="11" id="KW-0732">Signal</keyword>
<evidence type="ECO:0000256" key="8">
    <source>
        <dbReference type="ARBA" id="ARBA00023316"/>
    </source>
</evidence>
<feature type="binding site" evidence="9">
    <location>
        <position position="144"/>
    </location>
    <ligand>
        <name>Zn(2+)</name>
        <dbReference type="ChEBI" id="CHEBI:29105"/>
        <note>catalytic</note>
    </ligand>
</feature>
<keyword evidence="5 9" id="KW-0862">Zinc</keyword>
<proteinExistence type="inferred from homology"/>
<evidence type="ECO:0000256" key="10">
    <source>
        <dbReference type="PIRNR" id="PIRNR026671"/>
    </source>
</evidence>
<dbReference type="Pfam" id="PF01427">
    <property type="entry name" value="Peptidase_M15"/>
    <property type="match status" value="1"/>
</dbReference>
<comment type="similarity">
    <text evidence="9 10">Belongs to the peptidase M15D family.</text>
</comment>
<comment type="caution">
    <text evidence="12">The sequence shown here is derived from an EMBL/GenBank/DDBJ whole genome shotgun (WGS) entry which is preliminary data.</text>
</comment>
<dbReference type="HAMAP" id="MF_01924">
    <property type="entry name" value="A_A_dipeptidase"/>
    <property type="match status" value="1"/>
</dbReference>
<sequence length="223" mass="24133">MGAPRLAALLVPALLAAGPATAEDPFVDAGARVPGLVVEMRYAGAHNFVGRPIAGYAAPRCLLTRAATAALARAQADLAREGLGLKVFDCYRPTRAVADFVAWARDPAEARMKAEFYPEIDKADLFRLGYIAGNSAHSRGSTVDLTLVTRAEGREIDMGTPFDFFGPASGEGNKALTLPQAAHRARLRTAMIRAGFAPYPQEWWHFTLRGEPFPHTAFDRPIR</sequence>
<evidence type="ECO:0000256" key="9">
    <source>
        <dbReference type="HAMAP-Rule" id="MF_01924"/>
    </source>
</evidence>
<evidence type="ECO:0000256" key="2">
    <source>
        <dbReference type="ARBA" id="ARBA00022670"/>
    </source>
</evidence>
<keyword evidence="2 9" id="KW-0645">Protease</keyword>
<keyword evidence="6 9" id="KW-0224">Dipeptidase</keyword>
<keyword evidence="4 9" id="KW-0378">Hydrolase</keyword>
<organism evidence="12 13">
    <name type="scientific">Methylobacterium organophilum</name>
    <dbReference type="NCBI Taxonomy" id="410"/>
    <lineage>
        <taxon>Bacteria</taxon>
        <taxon>Pseudomonadati</taxon>
        <taxon>Pseudomonadota</taxon>
        <taxon>Alphaproteobacteria</taxon>
        <taxon>Hyphomicrobiales</taxon>
        <taxon>Methylobacteriaceae</taxon>
        <taxon>Methylobacterium</taxon>
    </lineage>
</organism>
<keyword evidence="13" id="KW-1185">Reference proteome</keyword>
<evidence type="ECO:0000256" key="7">
    <source>
        <dbReference type="ARBA" id="ARBA00023049"/>
    </source>
</evidence>
<accession>A0ABQ4TC98</accession>
<evidence type="ECO:0000313" key="12">
    <source>
        <dbReference type="EMBL" id="GJE29326.1"/>
    </source>
</evidence>
<dbReference type="CDD" id="cd14817">
    <property type="entry name" value="D-Ala-D-Ala_dipeptidase_VanX"/>
    <property type="match status" value="1"/>
</dbReference>
<evidence type="ECO:0000256" key="6">
    <source>
        <dbReference type="ARBA" id="ARBA00022997"/>
    </source>
</evidence>
<dbReference type="PANTHER" id="PTHR43126">
    <property type="entry name" value="D-ALANYL-D-ALANINE DIPEPTIDASE"/>
    <property type="match status" value="1"/>
</dbReference>
<dbReference type="InterPro" id="IPR000755">
    <property type="entry name" value="A_A_dipeptidase"/>
</dbReference>
<evidence type="ECO:0000313" key="13">
    <source>
        <dbReference type="Proteomes" id="UP001055156"/>
    </source>
</evidence>
<keyword evidence="7 9" id="KW-0482">Metalloprotease</keyword>
<gene>
    <name evidence="12" type="primary">vanX</name>
    <name evidence="9" type="synonym">ddpX</name>
    <name evidence="12" type="ORF">LKMONMHP_4206</name>
</gene>
<reference evidence="12" key="1">
    <citation type="journal article" date="2021" name="Front. Microbiol.">
        <title>Comprehensive Comparative Genomics and Phenotyping of Methylobacterium Species.</title>
        <authorList>
            <person name="Alessa O."/>
            <person name="Ogura Y."/>
            <person name="Fujitani Y."/>
            <person name="Takami H."/>
            <person name="Hayashi T."/>
            <person name="Sahin N."/>
            <person name="Tani A."/>
        </authorList>
    </citation>
    <scope>NUCLEOTIDE SEQUENCE</scope>
    <source>
        <strain evidence="12">NBRC 15689</strain>
    </source>
</reference>
<dbReference type="EC" id="3.4.13.22" evidence="9 10"/>
<feature type="site" description="Transition state stabilizer" evidence="9">
    <location>
        <position position="92"/>
    </location>
</feature>
<dbReference type="EMBL" id="BPQV01000015">
    <property type="protein sequence ID" value="GJE29326.1"/>
    <property type="molecule type" value="Genomic_DNA"/>
</dbReference>
<keyword evidence="8 10" id="KW-0961">Cell wall biogenesis/degradation</keyword>
<dbReference type="SUPFAM" id="SSF55166">
    <property type="entry name" value="Hedgehog/DD-peptidase"/>
    <property type="match status" value="1"/>
</dbReference>
<evidence type="ECO:0000256" key="5">
    <source>
        <dbReference type="ARBA" id="ARBA00022833"/>
    </source>
</evidence>
<comment type="catalytic activity">
    <reaction evidence="1 9 10">
        <text>D-alanyl-D-alanine + H2O = 2 D-alanine</text>
        <dbReference type="Rhea" id="RHEA:20661"/>
        <dbReference type="ChEBI" id="CHEBI:15377"/>
        <dbReference type="ChEBI" id="CHEBI:57416"/>
        <dbReference type="ChEBI" id="CHEBI:57822"/>
        <dbReference type="EC" id="3.4.13.22"/>
    </reaction>
</comment>
<protein>
    <recommendedName>
        <fullName evidence="9 10">D-alanyl-D-alanine dipeptidase</fullName>
        <shortName evidence="9 10">D-Ala-D-Ala dipeptidase</shortName>
        <ecNumber evidence="9 10">3.4.13.22</ecNumber>
    </recommendedName>
</protein>
<reference evidence="12" key="2">
    <citation type="submission" date="2021-08" db="EMBL/GenBank/DDBJ databases">
        <authorList>
            <person name="Tani A."/>
            <person name="Ola A."/>
            <person name="Ogura Y."/>
            <person name="Katsura K."/>
            <person name="Hayashi T."/>
        </authorList>
    </citation>
    <scope>NUCLEOTIDE SEQUENCE</scope>
    <source>
        <strain evidence="12">NBRC 15689</strain>
    </source>
</reference>
<feature type="binding site" evidence="9">
    <location>
        <position position="205"/>
    </location>
    <ligand>
        <name>Zn(2+)</name>
        <dbReference type="ChEBI" id="CHEBI:29105"/>
        <note>catalytic</note>
    </ligand>
</feature>
<feature type="active site" description="Proton donor/acceptor" evidence="9">
    <location>
        <position position="202"/>
    </location>
</feature>
<comment type="function">
    <text evidence="9 10">Catalyzes hydrolysis of the D-alanyl-D-alanine dipeptide.</text>
</comment>
<dbReference type="InterPro" id="IPR009045">
    <property type="entry name" value="Zn_M74/Hedgehog-like"/>
</dbReference>
<evidence type="ECO:0000256" key="4">
    <source>
        <dbReference type="ARBA" id="ARBA00022801"/>
    </source>
</evidence>
<evidence type="ECO:0000256" key="1">
    <source>
        <dbReference type="ARBA" id="ARBA00001362"/>
    </source>
</evidence>
<dbReference type="RefSeq" id="WP_238313707.1">
    <property type="nucleotide sequence ID" value="NZ_BPQV01000015.1"/>
</dbReference>
<keyword evidence="3 9" id="KW-0479">Metal-binding</keyword>
<evidence type="ECO:0000256" key="11">
    <source>
        <dbReference type="SAM" id="SignalP"/>
    </source>
</evidence>
<dbReference type="Gene3D" id="3.30.1380.10">
    <property type="match status" value="1"/>
</dbReference>
<feature type="chain" id="PRO_5045913188" description="D-alanyl-D-alanine dipeptidase" evidence="11">
    <location>
        <begin position="23"/>
        <end position="223"/>
    </location>
</feature>
<evidence type="ECO:0000256" key="3">
    <source>
        <dbReference type="ARBA" id="ARBA00022723"/>
    </source>
</evidence>
<dbReference type="Proteomes" id="UP001055156">
    <property type="component" value="Unassembled WGS sequence"/>
</dbReference>
<feature type="signal peptide" evidence="11">
    <location>
        <begin position="1"/>
        <end position="22"/>
    </location>
</feature>